<dbReference type="InterPro" id="IPR046348">
    <property type="entry name" value="SIS_dom_sf"/>
</dbReference>
<dbReference type="InterPro" id="IPR001347">
    <property type="entry name" value="SIS_dom"/>
</dbReference>
<dbReference type="PROSITE" id="PS51464">
    <property type="entry name" value="SIS"/>
    <property type="match status" value="1"/>
</dbReference>
<dbReference type="CDD" id="cd05006">
    <property type="entry name" value="SIS_GmhA"/>
    <property type="match status" value="1"/>
</dbReference>
<dbReference type="Pfam" id="PF13580">
    <property type="entry name" value="SIS_2"/>
    <property type="match status" value="1"/>
</dbReference>
<dbReference type="PANTHER" id="PTHR30390">
    <property type="entry name" value="SEDOHEPTULOSE 7-PHOSPHATE ISOMERASE / DNAA INITIATOR-ASSOCIATING FACTOR FOR REPLICATION INITIATION"/>
    <property type="match status" value="1"/>
</dbReference>
<dbReference type="SUPFAM" id="SSF53697">
    <property type="entry name" value="SIS domain"/>
    <property type="match status" value="1"/>
</dbReference>
<sequence>MSTAPNSDTLQALYPFLAAKKTDSATMGQALLVSVQQKIAQHLDIVQRFFATHGEAVVSCARTIADVYRRQGRLFTMGNGGSSSDASHIAVEFLHPVTTGRPALPAFDLSCDKTVMSAIANDVGYQHVYARQVASLVRAEDALIGISTSGNSANLLRAFAQARKNGATTIGLCGGDGGEMAKAGLDHCLVVDSDSIHRIQECHVAIYHVLWDLVHTLLADERGSAGNQTQEPTGAKP</sequence>
<evidence type="ECO:0000259" key="1">
    <source>
        <dbReference type="PROSITE" id="PS51464"/>
    </source>
</evidence>
<comment type="caution">
    <text evidence="2">The sequence shown here is derived from an EMBL/GenBank/DDBJ whole genome shotgun (WGS) entry which is preliminary data.</text>
</comment>
<dbReference type="EMBL" id="BSOA01000006">
    <property type="protein sequence ID" value="GLQ87336.1"/>
    <property type="molecule type" value="Genomic_DNA"/>
</dbReference>
<protein>
    <submittedName>
        <fullName evidence="2">Phosphoheptose isomerase</fullName>
    </submittedName>
</protein>
<gene>
    <name evidence="2" type="primary">gmhA</name>
    <name evidence="2" type="ORF">GCM10007898_09020</name>
</gene>
<organism evidence="2 3">
    <name type="scientific">Dyella flagellata</name>
    <dbReference type="NCBI Taxonomy" id="1867833"/>
    <lineage>
        <taxon>Bacteria</taxon>
        <taxon>Pseudomonadati</taxon>
        <taxon>Pseudomonadota</taxon>
        <taxon>Gammaproteobacteria</taxon>
        <taxon>Lysobacterales</taxon>
        <taxon>Rhodanobacteraceae</taxon>
        <taxon>Dyella</taxon>
    </lineage>
</organism>
<dbReference type="GO" id="GO:0016853">
    <property type="term" value="F:isomerase activity"/>
    <property type="evidence" value="ECO:0007669"/>
    <property type="project" value="UniProtKB-KW"/>
</dbReference>
<proteinExistence type="predicted"/>
<feature type="domain" description="SIS" evidence="1">
    <location>
        <begin position="64"/>
        <end position="224"/>
    </location>
</feature>
<keyword evidence="2" id="KW-0413">Isomerase</keyword>
<evidence type="ECO:0000313" key="3">
    <source>
        <dbReference type="Proteomes" id="UP001156627"/>
    </source>
</evidence>
<dbReference type="InterPro" id="IPR035461">
    <property type="entry name" value="GmhA/DiaA"/>
</dbReference>
<name>A0ABQ5X9I6_9GAMM</name>
<evidence type="ECO:0000313" key="2">
    <source>
        <dbReference type="EMBL" id="GLQ87336.1"/>
    </source>
</evidence>
<dbReference type="InterPro" id="IPR050099">
    <property type="entry name" value="SIS_GmhA/DiaA_subfam"/>
</dbReference>
<accession>A0ABQ5X9I6</accession>
<dbReference type="RefSeq" id="WP_284330786.1">
    <property type="nucleotide sequence ID" value="NZ_BSOA01000006.1"/>
</dbReference>
<dbReference type="Proteomes" id="UP001156627">
    <property type="component" value="Unassembled WGS sequence"/>
</dbReference>
<keyword evidence="3" id="KW-1185">Reference proteome</keyword>
<dbReference type="Gene3D" id="3.40.50.10490">
    <property type="entry name" value="Glucose-6-phosphate isomerase like protein, domain 1"/>
    <property type="match status" value="1"/>
</dbReference>
<reference evidence="3" key="1">
    <citation type="journal article" date="2019" name="Int. J. Syst. Evol. Microbiol.">
        <title>The Global Catalogue of Microorganisms (GCM) 10K type strain sequencing project: providing services to taxonomists for standard genome sequencing and annotation.</title>
        <authorList>
            <consortium name="The Broad Institute Genomics Platform"/>
            <consortium name="The Broad Institute Genome Sequencing Center for Infectious Disease"/>
            <person name="Wu L."/>
            <person name="Ma J."/>
        </authorList>
    </citation>
    <scope>NUCLEOTIDE SEQUENCE [LARGE SCALE GENOMIC DNA]</scope>
    <source>
        <strain evidence="3">NBRC 111981</strain>
    </source>
</reference>